<evidence type="ECO:0000256" key="7">
    <source>
        <dbReference type="ARBA" id="ARBA00023242"/>
    </source>
</evidence>
<evidence type="ECO:0000256" key="5">
    <source>
        <dbReference type="ARBA" id="ARBA00023155"/>
    </source>
</evidence>
<dbReference type="SMART" id="SM00389">
    <property type="entry name" value="HOX"/>
    <property type="match status" value="1"/>
</dbReference>
<evidence type="ECO:0000256" key="9">
    <source>
        <dbReference type="PROSITE-ProRule" id="PRU00108"/>
    </source>
</evidence>
<keyword evidence="2" id="KW-0217">Developmental protein</keyword>
<dbReference type="InterPro" id="IPR009057">
    <property type="entry name" value="Homeodomain-like_sf"/>
</dbReference>
<feature type="domain" description="Homeobox" evidence="11">
    <location>
        <begin position="10"/>
        <end position="76"/>
    </location>
</feature>
<name>C3W897_GNEGN</name>
<evidence type="ECO:0000256" key="3">
    <source>
        <dbReference type="ARBA" id="ARBA00023015"/>
    </source>
</evidence>
<dbReference type="PANTHER" id="PTHR45940:SF13">
    <property type="entry name" value="WUSCHEL-RELATED HOMEOBOX 1"/>
    <property type="match status" value="1"/>
</dbReference>
<dbReference type="Pfam" id="PF00046">
    <property type="entry name" value="Homeodomain"/>
    <property type="match status" value="1"/>
</dbReference>
<dbReference type="PROSITE" id="PS50071">
    <property type="entry name" value="HOMEOBOX_2"/>
    <property type="match status" value="1"/>
</dbReference>
<dbReference type="AlphaFoldDB" id="C3W897"/>
<dbReference type="Gene3D" id="1.10.10.60">
    <property type="entry name" value="Homeodomain-like"/>
    <property type="match status" value="1"/>
</dbReference>
<comment type="subcellular location">
    <subcellularLocation>
        <location evidence="1 9 10">Nucleus</location>
    </subcellularLocation>
</comment>
<keyword evidence="4 9" id="KW-0238">DNA-binding</keyword>
<dbReference type="SUPFAM" id="SSF46689">
    <property type="entry name" value="Homeodomain-like"/>
    <property type="match status" value="1"/>
</dbReference>
<evidence type="ECO:0000259" key="11">
    <source>
        <dbReference type="PROSITE" id="PS50071"/>
    </source>
</evidence>
<evidence type="ECO:0000256" key="10">
    <source>
        <dbReference type="RuleBase" id="RU000682"/>
    </source>
</evidence>
<dbReference type="PANTHER" id="PTHR45940">
    <property type="entry name" value="WUSCHEL-RELATED HOMEOBOX 1-RELATED"/>
    <property type="match status" value="1"/>
</dbReference>
<feature type="DNA-binding region" description="Homeobox" evidence="9">
    <location>
        <begin position="12"/>
        <end position="77"/>
    </location>
</feature>
<proteinExistence type="evidence at transcript level"/>
<dbReference type="InterPro" id="IPR044555">
    <property type="entry name" value="WUSCHEL-like"/>
</dbReference>
<evidence type="ECO:0000256" key="6">
    <source>
        <dbReference type="ARBA" id="ARBA00023163"/>
    </source>
</evidence>
<organism evidence="12">
    <name type="scientific">Gnetum gnemon</name>
    <name type="common">Spanish joint-fir</name>
    <name type="synonym">Gnetum acutatum</name>
    <dbReference type="NCBI Taxonomy" id="3382"/>
    <lineage>
        <taxon>Eukaryota</taxon>
        <taxon>Viridiplantae</taxon>
        <taxon>Streptophyta</taxon>
        <taxon>Embryophyta</taxon>
        <taxon>Tracheophyta</taxon>
        <taxon>Spermatophyta</taxon>
        <taxon>Gnetopsida</taxon>
        <taxon>Gnetidae</taxon>
        <taxon>Gnetales</taxon>
        <taxon>Gnetaceae</taxon>
        <taxon>Gnetum</taxon>
    </lineage>
</organism>
<dbReference type="GO" id="GO:0003700">
    <property type="term" value="F:DNA-binding transcription factor activity"/>
    <property type="evidence" value="ECO:0007669"/>
    <property type="project" value="InterPro"/>
</dbReference>
<dbReference type="EMBL" id="FM882154">
    <property type="protein sequence ID" value="CAT02932.1"/>
    <property type="molecule type" value="mRNA"/>
</dbReference>
<keyword evidence="6" id="KW-0804">Transcription</keyword>
<evidence type="ECO:0000256" key="1">
    <source>
        <dbReference type="ARBA" id="ARBA00004123"/>
    </source>
</evidence>
<evidence type="ECO:0000256" key="8">
    <source>
        <dbReference type="ARBA" id="ARBA00024040"/>
    </source>
</evidence>
<comment type="similarity">
    <text evidence="8">Belongs to the WUS homeobox family.</text>
</comment>
<reference evidence="12" key="1">
    <citation type="journal article" date="2009" name="Mol. Biol. Evol.">
        <title>Discrete shoot and root stem cell-promoting WUS/WOX5 functions are an evolutionary innovation of angiosperms.</title>
        <authorList>
            <person name="Nardmann J."/>
            <person name="Reisewitz P."/>
            <person name="Werr W."/>
        </authorList>
    </citation>
    <scope>NUCLEOTIDE SEQUENCE</scope>
    <source>
        <tissue evidence="12">Vegetative root apices</tissue>
    </source>
</reference>
<evidence type="ECO:0000256" key="4">
    <source>
        <dbReference type="ARBA" id="ARBA00023125"/>
    </source>
</evidence>
<accession>C3W897</accession>
<evidence type="ECO:0000313" key="12">
    <source>
        <dbReference type="EMBL" id="CAT02932.1"/>
    </source>
</evidence>
<dbReference type="CDD" id="cd00086">
    <property type="entry name" value="homeodomain"/>
    <property type="match status" value="1"/>
</dbReference>
<protein>
    <submittedName>
        <fullName evidence="12">Putative wuschel homeobox protein WUS</fullName>
    </submittedName>
</protein>
<dbReference type="InterPro" id="IPR001356">
    <property type="entry name" value="HD"/>
</dbReference>
<gene>
    <name evidence="12" type="primary">wus</name>
</gene>
<dbReference type="GO" id="GO:0099402">
    <property type="term" value="P:plant organ development"/>
    <property type="evidence" value="ECO:0007669"/>
    <property type="project" value="InterPro"/>
</dbReference>
<keyword evidence="7 9" id="KW-0539">Nucleus</keyword>
<dbReference type="GO" id="GO:0005634">
    <property type="term" value="C:nucleus"/>
    <property type="evidence" value="ECO:0007669"/>
    <property type="project" value="UniProtKB-SubCell"/>
</dbReference>
<dbReference type="GO" id="GO:0003677">
    <property type="term" value="F:DNA binding"/>
    <property type="evidence" value="ECO:0007669"/>
    <property type="project" value="UniProtKB-UniRule"/>
</dbReference>
<keyword evidence="3" id="KW-0805">Transcription regulation</keyword>
<keyword evidence="5 9" id="KW-0371">Homeobox</keyword>
<evidence type="ECO:0000256" key="2">
    <source>
        <dbReference type="ARBA" id="ARBA00022473"/>
    </source>
</evidence>
<sequence>MEENSNSSRSSNSGARWNPTPEQLSILKELYHGRGIRSPSAEQIHHISWKLSSYGKIEGKNVFYWFQNHKARQRQKERLGSVMPASASSSSFASPSQGAVGIRRGSTVLCLKETSASSSSYSSVPRSVSAVRQCAASRDCGLHHDLTTLELFPLHRESRIDAGEEDEEQQEVVVLDNNNNTWTRHQNVNVNHANNDDEPQHGHGQIDIDVGLRLCLGGFR</sequence>